<keyword evidence="1" id="KW-0812">Transmembrane</keyword>
<accession>A0A4U0ZFE7</accession>
<comment type="caution">
    <text evidence="2">The sequence shown here is derived from an EMBL/GenBank/DDBJ whole genome shotgun (WGS) entry which is preliminary data.</text>
</comment>
<evidence type="ECO:0000313" key="3">
    <source>
        <dbReference type="Proteomes" id="UP000305471"/>
    </source>
</evidence>
<gene>
    <name evidence="2" type="ORF">E5672_12210</name>
</gene>
<dbReference type="EMBL" id="SWCO01000007">
    <property type="protein sequence ID" value="TKB02625.1"/>
    <property type="molecule type" value="Genomic_DNA"/>
</dbReference>
<dbReference type="AlphaFoldDB" id="A0A4U0ZFE7"/>
<keyword evidence="1" id="KW-0472">Membrane</keyword>
<sequence length="206" mass="23977">MHNSDKENQTNSPVPVDDEQNDALSALWQAQPVTTINLSEVKASLSSERIKQRWYMVLDLLMIAPGVYVFLKYWDNMSYIAQIIILFILISSLPFLAYQLWLRSEAAFYKNTQTADHLAKLTKQIKNNARIAYMTKHSTWIGMIFGIGLALERYFFGDLASEKLARISIVMTSVSIVMLVWYVWANKRQKRFERQLETLEKMAQQR</sequence>
<name>A0A4U0ZFE7_9ALTE</name>
<evidence type="ECO:0000313" key="2">
    <source>
        <dbReference type="EMBL" id="TKB02625.1"/>
    </source>
</evidence>
<organism evidence="2 3">
    <name type="scientific">Alteromonas portus</name>
    <dbReference type="NCBI Taxonomy" id="2565549"/>
    <lineage>
        <taxon>Bacteria</taxon>
        <taxon>Pseudomonadati</taxon>
        <taxon>Pseudomonadota</taxon>
        <taxon>Gammaproteobacteria</taxon>
        <taxon>Alteromonadales</taxon>
        <taxon>Alteromonadaceae</taxon>
        <taxon>Alteromonas/Salinimonas group</taxon>
        <taxon>Alteromonas</taxon>
    </lineage>
</organism>
<feature type="transmembrane region" description="Helical" evidence="1">
    <location>
        <begin position="163"/>
        <end position="184"/>
    </location>
</feature>
<dbReference type="OrthoDB" id="6387574at2"/>
<keyword evidence="3" id="KW-1185">Reference proteome</keyword>
<proteinExistence type="predicted"/>
<reference evidence="2 3" key="1">
    <citation type="submission" date="2019-04" db="EMBL/GenBank/DDBJ databases">
        <title>Alteromonas portus sp. nov., an alginate lyase-excreting marine bacterium.</title>
        <authorList>
            <person name="Huang H."/>
            <person name="Mo K."/>
            <person name="Bao S."/>
        </authorList>
    </citation>
    <scope>NUCLEOTIDE SEQUENCE [LARGE SCALE GENOMIC DNA]</scope>
    <source>
        <strain evidence="2 3">HB161718</strain>
    </source>
</reference>
<feature type="transmembrane region" description="Helical" evidence="1">
    <location>
        <begin position="54"/>
        <end position="74"/>
    </location>
</feature>
<protein>
    <submittedName>
        <fullName evidence="2">Uncharacterized protein</fullName>
    </submittedName>
</protein>
<evidence type="ECO:0000256" key="1">
    <source>
        <dbReference type="SAM" id="Phobius"/>
    </source>
</evidence>
<feature type="transmembrane region" description="Helical" evidence="1">
    <location>
        <begin position="131"/>
        <end position="151"/>
    </location>
</feature>
<feature type="transmembrane region" description="Helical" evidence="1">
    <location>
        <begin position="80"/>
        <end position="101"/>
    </location>
</feature>
<dbReference type="RefSeq" id="WP_136782443.1">
    <property type="nucleotide sequence ID" value="NZ_SWCO01000007.1"/>
</dbReference>
<keyword evidence="1" id="KW-1133">Transmembrane helix</keyword>
<dbReference type="Proteomes" id="UP000305471">
    <property type="component" value="Unassembled WGS sequence"/>
</dbReference>